<dbReference type="Proteomes" id="UP000002499">
    <property type="component" value="Unassembled WGS sequence"/>
</dbReference>
<dbReference type="OrthoDB" id="2898618at2759"/>
<dbReference type="InterPro" id="IPR052178">
    <property type="entry name" value="Sec_Metab_Biosynth_SDR"/>
</dbReference>
<keyword evidence="8" id="KW-1185">Reference proteome</keyword>
<dbReference type="PANTHER" id="PTHR43618:SF18">
    <property type="entry name" value="SHORT CHAIN DEHYDROGENASE_REDUCTASE FAMILY (AFU_ORTHOLOGUE AFUA_5G12480)"/>
    <property type="match status" value="1"/>
</dbReference>
<dbReference type="Gene3D" id="3.40.50.720">
    <property type="entry name" value="NAD(P)-binding Rossmann-like Domain"/>
    <property type="match status" value="1"/>
</dbReference>
<proteinExistence type="inferred from homology"/>
<reference evidence="7 8" key="1">
    <citation type="journal article" date="2011" name="PLoS Genet.">
        <title>Genome sequencing and comparative transcriptomics of the model entomopathogenic fungi Metarhizium anisopliae and M. acridum.</title>
        <authorList>
            <person name="Gao Q."/>
            <person name="Jin K."/>
            <person name="Ying S.H."/>
            <person name="Zhang Y."/>
            <person name="Xiao G."/>
            <person name="Shang Y."/>
            <person name="Duan Z."/>
            <person name="Hu X."/>
            <person name="Xie X.Q."/>
            <person name="Zhou G."/>
            <person name="Peng G."/>
            <person name="Luo Z."/>
            <person name="Huang W."/>
            <person name="Wang B."/>
            <person name="Fang W."/>
            <person name="Wang S."/>
            <person name="Zhong Y."/>
            <person name="Ma L.J."/>
            <person name="St Leger R.J."/>
            <person name="Zhao G.P."/>
            <person name="Pei Y."/>
            <person name="Feng M.G."/>
            <person name="Xia Y."/>
            <person name="Wang C."/>
        </authorList>
    </citation>
    <scope>NUCLEOTIDE SEQUENCE [LARGE SCALE GENOMIC DNA]</scope>
    <source>
        <strain evidence="7 8">CQMa 102</strain>
    </source>
</reference>
<dbReference type="GO" id="GO:0016491">
    <property type="term" value="F:oxidoreductase activity"/>
    <property type="evidence" value="ECO:0007669"/>
    <property type="project" value="UniProtKB-KW"/>
</dbReference>
<dbReference type="InterPro" id="IPR002347">
    <property type="entry name" value="SDR_fam"/>
</dbReference>
<evidence type="ECO:0000256" key="5">
    <source>
        <dbReference type="ARBA" id="ARBA00046017"/>
    </source>
</evidence>
<evidence type="ECO:0000313" key="8">
    <source>
        <dbReference type="Proteomes" id="UP000002499"/>
    </source>
</evidence>
<dbReference type="AlphaFoldDB" id="E9EDR9"/>
<protein>
    <recommendedName>
        <fullName evidence="2">Hydroxynaphthalene reductase-like protein Arp2</fullName>
    </recommendedName>
</protein>
<organism evidence="8">
    <name type="scientific">Metarhizium acridum (strain CQMa 102)</name>
    <dbReference type="NCBI Taxonomy" id="655827"/>
    <lineage>
        <taxon>Eukaryota</taxon>
        <taxon>Fungi</taxon>
        <taxon>Dikarya</taxon>
        <taxon>Ascomycota</taxon>
        <taxon>Pezizomycotina</taxon>
        <taxon>Sordariomycetes</taxon>
        <taxon>Hypocreomycetidae</taxon>
        <taxon>Hypocreales</taxon>
        <taxon>Clavicipitaceae</taxon>
        <taxon>Metarhizium</taxon>
    </lineage>
</organism>
<dbReference type="STRING" id="655827.E9EDR9"/>
<sequence>MSNRYDSHTLFRVDNLVAVITGGGSGIGRIIAHALVANGAKRVYILGRREASLETTKSTSSHPENITPVVCDVTSKESLRAAADKVRQDCGYCDVVFANSGVSTADASQYLGRQEIDIKALQEGLWQHSMEHFTQSFHVNVTGVFYTTVAFLDLLDEGNKRDAVPQKSQVVVVTSMGGFSRRPKASFAYGPSKAAAGHLAKQLATRLAPYKIRVNNLAPGFYPSEMTENIAFMKETDEPRREGSLANSFVPLERVGSEEDMAGAVLFLASRAGSYVDGNVLLTDGGRASIVPCTY</sequence>
<dbReference type="FunFam" id="3.40.50.720:FF:000084">
    <property type="entry name" value="Short-chain dehydrogenase reductase"/>
    <property type="match status" value="1"/>
</dbReference>
<evidence type="ECO:0000256" key="3">
    <source>
        <dbReference type="ARBA" id="ARBA00022857"/>
    </source>
</evidence>
<dbReference type="InterPro" id="IPR057326">
    <property type="entry name" value="KR_dom"/>
</dbReference>
<dbReference type="InterPro" id="IPR036291">
    <property type="entry name" value="NAD(P)-bd_dom_sf"/>
</dbReference>
<evidence type="ECO:0000313" key="7">
    <source>
        <dbReference type="EMBL" id="EFY85934.1"/>
    </source>
</evidence>
<dbReference type="PANTHER" id="PTHR43618">
    <property type="entry name" value="7-ALPHA-HYDROXYSTEROID DEHYDROGENASE"/>
    <property type="match status" value="1"/>
</dbReference>
<dbReference type="SUPFAM" id="SSF51735">
    <property type="entry name" value="NAD(P)-binding Rossmann-fold domains"/>
    <property type="match status" value="1"/>
</dbReference>
<evidence type="ECO:0000256" key="1">
    <source>
        <dbReference type="ARBA" id="ARBA00006484"/>
    </source>
</evidence>
<dbReference type="RefSeq" id="XP_007814357.1">
    <property type="nucleotide sequence ID" value="XM_007816166.1"/>
</dbReference>
<dbReference type="KEGG" id="maw:19252328"/>
<feature type="domain" description="Ketoreductase" evidence="6">
    <location>
        <begin position="16"/>
        <end position="220"/>
    </location>
</feature>
<dbReference type="eggNOG" id="KOG0725">
    <property type="taxonomic scope" value="Eukaryota"/>
</dbReference>
<evidence type="ECO:0000256" key="4">
    <source>
        <dbReference type="ARBA" id="ARBA00023002"/>
    </source>
</evidence>
<evidence type="ECO:0000256" key="2">
    <source>
        <dbReference type="ARBA" id="ARBA00015194"/>
    </source>
</evidence>
<name>E9EDR9_METAQ</name>
<accession>E9EDR9</accession>
<evidence type="ECO:0000259" key="6">
    <source>
        <dbReference type="SMART" id="SM00822"/>
    </source>
</evidence>
<dbReference type="SMART" id="SM00822">
    <property type="entry name" value="PKS_KR"/>
    <property type="match status" value="1"/>
</dbReference>
<dbReference type="CDD" id="cd05233">
    <property type="entry name" value="SDR_c"/>
    <property type="match status" value="1"/>
</dbReference>
<comment type="function">
    <text evidence="5">Hydroxynaphthalene reductase-like protein; part of the Pks2 gene cluster that mediates the formation of infectious structures (appressoria), enabling these fungi to kill insects faster. The product of the Pks2 gene cluster is different from the one of Pks1 and has still not been identified.</text>
</comment>
<dbReference type="HOGENOM" id="CLU_010194_12_1_1"/>
<dbReference type="PRINTS" id="PR00081">
    <property type="entry name" value="GDHRDH"/>
</dbReference>
<keyword evidence="4" id="KW-0560">Oxidoreductase</keyword>
<dbReference type="InParanoid" id="E9EDR9"/>
<comment type="similarity">
    <text evidence="1">Belongs to the short-chain dehydrogenases/reductases (SDR) family.</text>
</comment>
<dbReference type="EMBL" id="GL698561">
    <property type="protein sequence ID" value="EFY85934.1"/>
    <property type="molecule type" value="Genomic_DNA"/>
</dbReference>
<keyword evidence="3" id="KW-0521">NADP</keyword>
<dbReference type="Pfam" id="PF13561">
    <property type="entry name" value="adh_short_C2"/>
    <property type="match status" value="1"/>
</dbReference>
<dbReference type="GeneID" id="19252328"/>
<gene>
    <name evidence="7" type="ORF">MAC_08017</name>
</gene>
<dbReference type="OMA" id="DYLWNWD"/>